<dbReference type="STRING" id="525640.SAMN04487971_103155"/>
<dbReference type="Proteomes" id="UP000199555">
    <property type="component" value="Unassembled WGS sequence"/>
</dbReference>
<evidence type="ECO:0000259" key="6">
    <source>
        <dbReference type="Pfam" id="PF02775"/>
    </source>
</evidence>
<gene>
    <name evidence="8" type="ORF">SAMN04487971_103155</name>
</gene>
<dbReference type="OrthoDB" id="4494979at2"/>
<sequence>MADTVADFIMQRAYDWGARRVYGYAGDGVGGLIGALQRMEKAHEADPEAPLIEFVQVRHEEMAGLCATAHAKFTGEVGFCLATSGPGAVHLLNGLYDARGDHMPVVALVGQQARAAMGSHYQQDLDLQSLFKDVAGAFVATATLPNQVPHLIDRAWRIAKAERRVTCVILPNDLQNEPMEMPPREHGSTFSGVGLAETVPVPTDASLRAAAEVLNAGEKVAILVGAGAIGAAAEVTEVAEILGAGVAKALLGKTALPDDLPWVTGSMGFLGTPASDALMKSCDTLLWVGSGFPYAEYLPKPGAVRAVQIDLDAGMLGLRYPMEVNLQGDSAATLRALIPLLRRKEDRSWREQVEKSVRDSREALAGEAAVEADPINPQKIATELTPRLPDRAIVTADSGTTTVWWARNLDLREGMMGSVSGTLATMGCAVPYAIAAKFAHPDRPVIALVGDGAMQMNGMSELITISRYWRRWKDPRLIVMALNNRELAFVTWEERVQIGDPKWPASQTLPDIPYADIAKLMGLGGRRVERPDDIGAAWDEALASDRPFVLDILSDPNVAPLPPHITLDQARAYATAMWHEQRPAGMIAGTARQILGRILPD</sequence>
<dbReference type="Pfam" id="PF00205">
    <property type="entry name" value="TPP_enzyme_M"/>
    <property type="match status" value="1"/>
</dbReference>
<dbReference type="PANTHER" id="PTHR42981">
    <property type="entry name" value="PYRUVATE DEHYDROGENASE [UBIQUINONE]"/>
    <property type="match status" value="1"/>
</dbReference>
<dbReference type="InterPro" id="IPR012001">
    <property type="entry name" value="Thiamin_PyroP_enz_TPP-bd_dom"/>
</dbReference>
<dbReference type="NCBIfam" id="NF006129">
    <property type="entry name" value="PRK08273.1"/>
    <property type="match status" value="1"/>
</dbReference>
<evidence type="ECO:0000313" key="8">
    <source>
        <dbReference type="EMBL" id="SDK80476.1"/>
    </source>
</evidence>
<dbReference type="InterPro" id="IPR047210">
    <property type="entry name" value="TPP_PYR_POXB-like"/>
</dbReference>
<dbReference type="EMBL" id="FNGE01000003">
    <property type="protein sequence ID" value="SDK80476.1"/>
    <property type="molecule type" value="Genomic_DNA"/>
</dbReference>
<dbReference type="Gene3D" id="3.40.50.970">
    <property type="match status" value="2"/>
</dbReference>
<name>A0A1G9EWF1_9RHOB</name>
<proteinExistence type="inferred from homology"/>
<dbReference type="GO" id="GO:0030976">
    <property type="term" value="F:thiamine pyrophosphate binding"/>
    <property type="evidence" value="ECO:0007669"/>
    <property type="project" value="InterPro"/>
</dbReference>
<feature type="domain" description="Thiamine pyrophosphate enzyme N-terminal TPP-binding" evidence="7">
    <location>
        <begin position="4"/>
        <end position="129"/>
    </location>
</feature>
<dbReference type="InterPro" id="IPR029035">
    <property type="entry name" value="DHS-like_NAD/FAD-binding_dom"/>
</dbReference>
<dbReference type="Gene3D" id="3.40.50.1220">
    <property type="entry name" value="TPP-binding domain"/>
    <property type="match status" value="1"/>
</dbReference>
<dbReference type="SUPFAM" id="SSF52518">
    <property type="entry name" value="Thiamin diphosphate-binding fold (THDP-binding)"/>
    <property type="match status" value="2"/>
</dbReference>
<keyword evidence="8" id="KW-0670">Pyruvate</keyword>
<feature type="domain" description="Thiamine pyrophosphate enzyme central" evidence="5">
    <location>
        <begin position="208"/>
        <end position="337"/>
    </location>
</feature>
<dbReference type="GO" id="GO:0000287">
    <property type="term" value="F:magnesium ion binding"/>
    <property type="evidence" value="ECO:0007669"/>
    <property type="project" value="InterPro"/>
</dbReference>
<keyword evidence="3 4" id="KW-0786">Thiamine pyrophosphate</keyword>
<evidence type="ECO:0000256" key="3">
    <source>
        <dbReference type="ARBA" id="ARBA00023052"/>
    </source>
</evidence>
<comment type="similarity">
    <text evidence="1 4">Belongs to the TPP enzyme family.</text>
</comment>
<dbReference type="InterPro" id="IPR047211">
    <property type="entry name" value="POXB-like"/>
</dbReference>
<evidence type="ECO:0000259" key="7">
    <source>
        <dbReference type="Pfam" id="PF02776"/>
    </source>
</evidence>
<dbReference type="GO" id="GO:0016740">
    <property type="term" value="F:transferase activity"/>
    <property type="evidence" value="ECO:0007669"/>
    <property type="project" value="UniProtKB-KW"/>
</dbReference>
<dbReference type="CDD" id="cd07039">
    <property type="entry name" value="TPP_PYR_POX"/>
    <property type="match status" value="1"/>
</dbReference>
<dbReference type="InterPro" id="IPR047212">
    <property type="entry name" value="TPP_POXB-like"/>
</dbReference>
<evidence type="ECO:0000256" key="2">
    <source>
        <dbReference type="ARBA" id="ARBA00022679"/>
    </source>
</evidence>
<dbReference type="Pfam" id="PF02776">
    <property type="entry name" value="TPP_enzyme_N"/>
    <property type="match status" value="1"/>
</dbReference>
<keyword evidence="2" id="KW-0808">Transferase</keyword>
<dbReference type="InterPro" id="IPR000399">
    <property type="entry name" value="TPP-bd_CS"/>
</dbReference>
<keyword evidence="9" id="KW-1185">Reference proteome</keyword>
<dbReference type="PANTHER" id="PTHR42981:SF2">
    <property type="entry name" value="PYRUVATE DEHYDROGENASE [UBIQUINONE]"/>
    <property type="match status" value="1"/>
</dbReference>
<dbReference type="PROSITE" id="PS00187">
    <property type="entry name" value="TPP_ENZYMES"/>
    <property type="match status" value="1"/>
</dbReference>
<protein>
    <submittedName>
        <fullName evidence="8">Pyruvate dehydrogenase (Quinone)</fullName>
    </submittedName>
</protein>
<dbReference type="SUPFAM" id="SSF52467">
    <property type="entry name" value="DHS-like NAD/FAD-binding domain"/>
    <property type="match status" value="1"/>
</dbReference>
<evidence type="ECO:0000259" key="5">
    <source>
        <dbReference type="Pfam" id="PF00205"/>
    </source>
</evidence>
<dbReference type="Pfam" id="PF02775">
    <property type="entry name" value="TPP_enzyme_C"/>
    <property type="match status" value="1"/>
</dbReference>
<evidence type="ECO:0000256" key="1">
    <source>
        <dbReference type="ARBA" id="ARBA00007812"/>
    </source>
</evidence>
<dbReference type="InterPro" id="IPR012000">
    <property type="entry name" value="Thiamin_PyroP_enz_cen_dom"/>
</dbReference>
<reference evidence="9" key="1">
    <citation type="submission" date="2016-10" db="EMBL/GenBank/DDBJ databases">
        <authorList>
            <person name="Varghese N."/>
            <person name="Submissions S."/>
        </authorList>
    </citation>
    <scope>NUCLEOTIDE SEQUENCE [LARGE SCALE GENOMIC DNA]</scope>
    <source>
        <strain evidence="9">CGMCC 1.7655</strain>
    </source>
</reference>
<evidence type="ECO:0000313" key="9">
    <source>
        <dbReference type="Proteomes" id="UP000199555"/>
    </source>
</evidence>
<accession>A0A1G9EWF1</accession>
<evidence type="ECO:0000256" key="4">
    <source>
        <dbReference type="RuleBase" id="RU362132"/>
    </source>
</evidence>
<dbReference type="AlphaFoldDB" id="A0A1G9EWF1"/>
<organism evidence="8 9">
    <name type="scientific">Paracoccus chinensis</name>
    <dbReference type="NCBI Taxonomy" id="525640"/>
    <lineage>
        <taxon>Bacteria</taxon>
        <taxon>Pseudomonadati</taxon>
        <taxon>Pseudomonadota</taxon>
        <taxon>Alphaproteobacteria</taxon>
        <taxon>Rhodobacterales</taxon>
        <taxon>Paracoccaceae</taxon>
        <taxon>Paracoccus</taxon>
    </lineage>
</organism>
<dbReference type="GO" id="GO:0019752">
    <property type="term" value="P:carboxylic acid metabolic process"/>
    <property type="evidence" value="ECO:0007669"/>
    <property type="project" value="UniProtKB-ARBA"/>
</dbReference>
<dbReference type="CDD" id="cd02014">
    <property type="entry name" value="TPP_POX"/>
    <property type="match status" value="1"/>
</dbReference>
<dbReference type="InterPro" id="IPR011766">
    <property type="entry name" value="TPP_enzyme_TPP-bd"/>
</dbReference>
<dbReference type="InterPro" id="IPR029061">
    <property type="entry name" value="THDP-binding"/>
</dbReference>
<dbReference type="RefSeq" id="WP_090753400.1">
    <property type="nucleotide sequence ID" value="NZ_FNGE01000003.1"/>
</dbReference>
<feature type="domain" description="Thiamine pyrophosphate enzyme TPP-binding" evidence="6">
    <location>
        <begin position="397"/>
        <end position="552"/>
    </location>
</feature>